<dbReference type="Proteomes" id="UP000765509">
    <property type="component" value="Unassembled WGS sequence"/>
</dbReference>
<name>A0A9Q3ECT0_9BASI</name>
<protein>
    <submittedName>
        <fullName evidence="1">Uncharacterized protein</fullName>
    </submittedName>
</protein>
<evidence type="ECO:0000313" key="1">
    <source>
        <dbReference type="EMBL" id="MBW0515297.1"/>
    </source>
</evidence>
<gene>
    <name evidence="1" type="ORF">O181_055012</name>
</gene>
<comment type="caution">
    <text evidence="1">The sequence shown here is derived from an EMBL/GenBank/DDBJ whole genome shotgun (WGS) entry which is preliminary data.</text>
</comment>
<organism evidence="1 2">
    <name type="scientific">Austropuccinia psidii MF-1</name>
    <dbReference type="NCBI Taxonomy" id="1389203"/>
    <lineage>
        <taxon>Eukaryota</taxon>
        <taxon>Fungi</taxon>
        <taxon>Dikarya</taxon>
        <taxon>Basidiomycota</taxon>
        <taxon>Pucciniomycotina</taxon>
        <taxon>Pucciniomycetes</taxon>
        <taxon>Pucciniales</taxon>
        <taxon>Sphaerophragmiaceae</taxon>
        <taxon>Austropuccinia</taxon>
    </lineage>
</organism>
<sequence length="138" mass="16023">MKKATNIISSDNNKVIDDIANAFTEGKTYTIAFEKCFDTSQEEVSKLTMKLNQFIFDNTRQTELGQELTHKEDIDKIELIHSMQGFQHEFIDSQKFSTSKMNEIEQLLHTLPRISTPLNQNESGEVPTQKYLIWKIHI</sequence>
<keyword evidence="2" id="KW-1185">Reference proteome</keyword>
<dbReference type="AlphaFoldDB" id="A0A9Q3ECT0"/>
<dbReference type="EMBL" id="AVOT02024558">
    <property type="protein sequence ID" value="MBW0515297.1"/>
    <property type="molecule type" value="Genomic_DNA"/>
</dbReference>
<evidence type="ECO:0000313" key="2">
    <source>
        <dbReference type="Proteomes" id="UP000765509"/>
    </source>
</evidence>
<reference evidence="1" key="1">
    <citation type="submission" date="2021-03" db="EMBL/GenBank/DDBJ databases">
        <title>Draft genome sequence of rust myrtle Austropuccinia psidii MF-1, a brazilian biotype.</title>
        <authorList>
            <person name="Quecine M.C."/>
            <person name="Pachon D.M.R."/>
            <person name="Bonatelli M.L."/>
            <person name="Correr F.H."/>
            <person name="Franceschini L.M."/>
            <person name="Leite T.F."/>
            <person name="Margarido G.R.A."/>
            <person name="Almeida C.A."/>
            <person name="Ferrarezi J.A."/>
            <person name="Labate C.A."/>
        </authorList>
    </citation>
    <scope>NUCLEOTIDE SEQUENCE</scope>
    <source>
        <strain evidence="1">MF-1</strain>
    </source>
</reference>
<accession>A0A9Q3ECT0</accession>
<proteinExistence type="predicted"/>